<dbReference type="Gene3D" id="3.40.50.1460">
    <property type="match status" value="1"/>
</dbReference>
<dbReference type="RefSeq" id="WP_349879522.1">
    <property type="nucleotide sequence ID" value="NZ_CP157974.1"/>
</dbReference>
<protein>
    <recommendedName>
        <fullName evidence="3">Caspase domain-containing protein</fullName>
    </recommendedName>
</protein>
<gene>
    <name evidence="2" type="ORF">ABIH81_06795</name>
</gene>
<dbReference type="InterPro" id="IPR015943">
    <property type="entry name" value="WD40/YVTN_repeat-like_dom_sf"/>
</dbReference>
<evidence type="ECO:0008006" key="3">
    <source>
        <dbReference type="Google" id="ProtNLM"/>
    </source>
</evidence>
<sequence length="673" mass="71620">MTGRLKRLNDELHILHARAGWPSVRDMARACDCGPNIIKNVFSVARIPSLPRLLGIVEFLAKIDRKADPDELCDHFDALWQAAMADQVPDLFPPTITDSDDEDGFEPPAAGARPDSPGPVGPTGGGVSTPPTASEPTAPSSAGGVVSESVPASHGDEWRALFVGVDTYLTAGAEPVVHRDLKPARQLAGIFRESPADGPSPDTNELLLNPTRERLWSSFVEAASQARETLIIYYTGHGIRDARTSEVYLSAADTITTADGFTINAISVRDIRYLLALSPAKQLVLIVDAHFDNRPERQTTVLPVRPVPEQPYHVASDSLRRRVFVMAHSSEEDANLSAFSSGLVRVFHATGSGKSMAAVHAQMAALAETQRWRGLRRAYLNDGDQIQLDGLLRDRESNMLSAWLVNESLQLTRTATPPFAIPGDAFVAVNRSGHGLSVARAGAHLSVRLWSVRHDGTKPDSEPVTEPINHPVESLALAAVVGGRPVLLASSTDGVLEYWNWAEGGEIAAMPAANTWSIAAVAAVVPPDGHAVLCAISDSKTIISWTTHGGETRPSPLQVDDDVSAVALALTSDERVLVIVGHSTGRVVAGDLESGHMLAEFKTPQVGGVTAIAAGPTPDGHMIVATADESGTVQVWDLANQTEISQPIRGVSGRVVLAAVSDAAGVRFVIENQ</sequence>
<dbReference type="AlphaFoldDB" id="A0AAU7R452"/>
<accession>A0AAU7R452</accession>
<dbReference type="Gene3D" id="2.130.10.10">
    <property type="entry name" value="YVTN repeat-like/Quinoprotein amine dehydrogenase"/>
    <property type="match status" value="1"/>
</dbReference>
<feature type="region of interest" description="Disordered" evidence="1">
    <location>
        <begin position="90"/>
        <end position="150"/>
    </location>
</feature>
<proteinExistence type="predicted"/>
<name>A0AAU7R452_9ACTN</name>
<evidence type="ECO:0000313" key="2">
    <source>
        <dbReference type="EMBL" id="XBT83183.1"/>
    </source>
</evidence>
<organism evidence="2">
    <name type="scientific">Micromonospora sp. HUAS YX12</name>
    <dbReference type="NCBI Taxonomy" id="3156396"/>
    <lineage>
        <taxon>Bacteria</taxon>
        <taxon>Bacillati</taxon>
        <taxon>Actinomycetota</taxon>
        <taxon>Actinomycetes</taxon>
        <taxon>Micromonosporales</taxon>
        <taxon>Micromonosporaceae</taxon>
        <taxon>Micromonospora</taxon>
    </lineage>
</organism>
<feature type="compositionally biased region" description="Low complexity" evidence="1">
    <location>
        <begin position="128"/>
        <end position="142"/>
    </location>
</feature>
<dbReference type="EMBL" id="CP157974">
    <property type="protein sequence ID" value="XBT83183.1"/>
    <property type="molecule type" value="Genomic_DNA"/>
</dbReference>
<dbReference type="SUPFAM" id="SSF63829">
    <property type="entry name" value="Calcium-dependent phosphotriesterase"/>
    <property type="match status" value="1"/>
</dbReference>
<reference evidence="2" key="1">
    <citation type="submission" date="2024-06" db="EMBL/GenBank/DDBJ databases">
        <title>Micromonospora sp. strain HUAS YX12 genome sequences.</title>
        <authorList>
            <person name="Mo P."/>
        </authorList>
    </citation>
    <scope>NUCLEOTIDE SEQUENCE</scope>
    <source>
        <strain evidence="2">HUAS YX12</strain>
    </source>
</reference>
<evidence type="ECO:0000256" key="1">
    <source>
        <dbReference type="SAM" id="MobiDB-lite"/>
    </source>
</evidence>